<keyword evidence="2" id="KW-1185">Reference proteome</keyword>
<reference evidence="1" key="1">
    <citation type="submission" date="2022-07" db="EMBL/GenBank/DDBJ databases">
        <title>Phylogenomic reconstructions and comparative analyses of Kickxellomycotina fungi.</title>
        <authorList>
            <person name="Reynolds N.K."/>
            <person name="Stajich J.E."/>
            <person name="Barry K."/>
            <person name="Grigoriev I.V."/>
            <person name="Crous P."/>
            <person name="Smith M.E."/>
        </authorList>
    </citation>
    <scope>NUCLEOTIDE SEQUENCE</scope>
    <source>
        <strain evidence="1">BCRC 34780</strain>
    </source>
</reference>
<evidence type="ECO:0000313" key="2">
    <source>
        <dbReference type="Proteomes" id="UP001140087"/>
    </source>
</evidence>
<evidence type="ECO:0000313" key="1">
    <source>
        <dbReference type="EMBL" id="KAJ2788797.1"/>
    </source>
</evidence>
<accession>A0ACC1KF70</accession>
<gene>
    <name evidence="1" type="ORF">H4R21_006912</name>
</gene>
<sequence>MATLSLPSTKAAGPEKLRAFLSRPVSTSSGSSGSSAADPREPTAAAAAAEGTAAKLDEGLGSLGAMATPRSTLLVPPTGLAIPESGPPPAGSEAARARGPPPPARVFAPYDDMYALVGLADGRPQSRAAAIAQMRRLAATTAGPGAGGRAGRSSIATVPLALAAPIGDLDEVEDALMAVIARRQIPIRVPTHCPPAGGAGSSAVPAAAAASPRSSRHPRLSMAVSMSLSAADDDRQSVRSHASIRSSSHAPSIASRPAPYVEPGSHADPRPTPYVELNGHMERLAACISRLQVASADAHAARAA</sequence>
<protein>
    <submittedName>
        <fullName evidence="1">Uncharacterized protein</fullName>
    </submittedName>
</protein>
<dbReference type="EMBL" id="JANBUN010003970">
    <property type="protein sequence ID" value="KAJ2788797.1"/>
    <property type="molecule type" value="Genomic_DNA"/>
</dbReference>
<dbReference type="Proteomes" id="UP001140087">
    <property type="component" value="Unassembled WGS sequence"/>
</dbReference>
<name>A0ACC1KF70_9FUNG</name>
<feature type="non-terminal residue" evidence="1">
    <location>
        <position position="304"/>
    </location>
</feature>
<organism evidence="1 2">
    <name type="scientific">Coemansia helicoidea</name>
    <dbReference type="NCBI Taxonomy" id="1286919"/>
    <lineage>
        <taxon>Eukaryota</taxon>
        <taxon>Fungi</taxon>
        <taxon>Fungi incertae sedis</taxon>
        <taxon>Zoopagomycota</taxon>
        <taxon>Kickxellomycotina</taxon>
        <taxon>Kickxellomycetes</taxon>
        <taxon>Kickxellales</taxon>
        <taxon>Kickxellaceae</taxon>
        <taxon>Coemansia</taxon>
    </lineage>
</organism>
<proteinExistence type="predicted"/>
<comment type="caution">
    <text evidence="1">The sequence shown here is derived from an EMBL/GenBank/DDBJ whole genome shotgun (WGS) entry which is preliminary data.</text>
</comment>